<protein>
    <submittedName>
        <fullName evidence="3">Uncharacterized protein</fullName>
    </submittedName>
</protein>
<organism evidence="3 4">
    <name type="scientific">Perkinsus chesapeaki</name>
    <name type="common">Clam parasite</name>
    <name type="synonym">Perkinsus andrewsi</name>
    <dbReference type="NCBI Taxonomy" id="330153"/>
    <lineage>
        <taxon>Eukaryota</taxon>
        <taxon>Sar</taxon>
        <taxon>Alveolata</taxon>
        <taxon>Perkinsozoa</taxon>
        <taxon>Perkinsea</taxon>
        <taxon>Perkinsida</taxon>
        <taxon>Perkinsidae</taxon>
        <taxon>Perkinsus</taxon>
    </lineage>
</organism>
<evidence type="ECO:0000256" key="1">
    <source>
        <dbReference type="SAM" id="MobiDB-lite"/>
    </source>
</evidence>
<dbReference type="Proteomes" id="UP000591131">
    <property type="component" value="Unassembled WGS sequence"/>
</dbReference>
<reference evidence="3 4" key="1">
    <citation type="submission" date="2020-04" db="EMBL/GenBank/DDBJ databases">
        <title>Perkinsus chesapeaki whole genome sequence.</title>
        <authorList>
            <person name="Bogema D.R."/>
        </authorList>
    </citation>
    <scope>NUCLEOTIDE SEQUENCE [LARGE SCALE GENOMIC DNA]</scope>
    <source>
        <strain evidence="3">ATCC PRA-425</strain>
    </source>
</reference>
<name>A0A7J6LRS0_PERCH</name>
<accession>A0A7J6LRS0</accession>
<proteinExistence type="predicted"/>
<feature type="region of interest" description="Disordered" evidence="1">
    <location>
        <begin position="1"/>
        <end position="27"/>
    </location>
</feature>
<dbReference type="OrthoDB" id="445251at2759"/>
<dbReference type="AlphaFoldDB" id="A0A7J6LRS0"/>
<sequence length="453" mass="48751">VTASVPATTGSMITETGAAMDLQKSPTVWPQPVSESCPALVQTEELADILAHTEDEANRYCVRVCGKGSWCKCDADDGQPKVCQHGLLKQCGNNSPTKKRGTTAVSTAPTTMRVKYGGQVRFDVEDTIEVARLVELIRYNLSGLNTELVSATDGGEVEPAVLPAADFVAGIALHRDIVELTSDVEIHIRLTLVVLQSARVKRFSCTSRAARLVEFTTHGDRVPVMELLQSSNPIIENPDIVMNIAATIYLIVLPMWQPSVMEGSFILAIKTFFRTQIGEADVSVTQAVEIKVLVNNTTPRLMLEALIDQEAFLMAAGIALGPGTSVGHAMPSLIEYPDELGEYLPLPKNSQVEKSTLTILLACAVSASLIGLIVACCIVIRIIIQYRRSGASRDFELGKAGEVASSRADEETALDVTSGVTKSFFTESSDMIVSSGGDQLRTFHPDTRSGIPL</sequence>
<evidence type="ECO:0000313" key="3">
    <source>
        <dbReference type="EMBL" id="KAF4661989.1"/>
    </source>
</evidence>
<gene>
    <name evidence="3" type="ORF">FOL47_006472</name>
</gene>
<keyword evidence="2" id="KW-1133">Transmembrane helix</keyword>
<feature type="non-terminal residue" evidence="3">
    <location>
        <position position="453"/>
    </location>
</feature>
<feature type="compositionally biased region" description="Polar residues" evidence="1">
    <location>
        <begin position="1"/>
        <end position="14"/>
    </location>
</feature>
<keyword evidence="2" id="KW-0812">Transmembrane</keyword>
<feature type="transmembrane region" description="Helical" evidence="2">
    <location>
        <begin position="357"/>
        <end position="384"/>
    </location>
</feature>
<comment type="caution">
    <text evidence="3">The sequence shown here is derived from an EMBL/GenBank/DDBJ whole genome shotgun (WGS) entry which is preliminary data.</text>
</comment>
<dbReference type="EMBL" id="JAAPAO010000360">
    <property type="protein sequence ID" value="KAF4661989.1"/>
    <property type="molecule type" value="Genomic_DNA"/>
</dbReference>
<evidence type="ECO:0000313" key="4">
    <source>
        <dbReference type="Proteomes" id="UP000591131"/>
    </source>
</evidence>
<keyword evidence="4" id="KW-1185">Reference proteome</keyword>
<keyword evidence="2" id="KW-0472">Membrane</keyword>
<evidence type="ECO:0000256" key="2">
    <source>
        <dbReference type="SAM" id="Phobius"/>
    </source>
</evidence>